<comment type="similarity">
    <text evidence="1">Belongs to the Mg-chelatase subunits D/I family. ComM subfamily.</text>
</comment>
<dbReference type="InterPro" id="IPR000523">
    <property type="entry name" value="Mg_chelatse_chII-like_cat_dom"/>
</dbReference>
<dbReference type="AlphaFoldDB" id="A0AAJ1BBR8"/>
<gene>
    <name evidence="3" type="ORF">L0M99_05615</name>
</gene>
<dbReference type="InterPro" id="IPR020568">
    <property type="entry name" value="Ribosomal_Su5_D2-typ_SF"/>
</dbReference>
<dbReference type="SUPFAM" id="SSF52540">
    <property type="entry name" value="P-loop containing nucleoside triphosphate hydrolases"/>
    <property type="match status" value="1"/>
</dbReference>
<dbReference type="InterPro" id="IPR003593">
    <property type="entry name" value="AAA+_ATPase"/>
</dbReference>
<dbReference type="Pfam" id="PF01078">
    <property type="entry name" value="Mg_chelatase"/>
    <property type="match status" value="1"/>
</dbReference>
<dbReference type="InterPro" id="IPR025158">
    <property type="entry name" value="Mg_chelat-rel_C"/>
</dbReference>
<dbReference type="InterPro" id="IPR045006">
    <property type="entry name" value="CHLI-like"/>
</dbReference>
<evidence type="ECO:0000256" key="1">
    <source>
        <dbReference type="ARBA" id="ARBA00006354"/>
    </source>
</evidence>
<evidence type="ECO:0000313" key="4">
    <source>
        <dbReference type="Proteomes" id="UP001200537"/>
    </source>
</evidence>
<accession>A0AAJ1BBR8</accession>
<dbReference type="InterPro" id="IPR004482">
    <property type="entry name" value="Mg_chelat-rel"/>
</dbReference>
<evidence type="ECO:0000259" key="2">
    <source>
        <dbReference type="SMART" id="SM00382"/>
    </source>
</evidence>
<feature type="domain" description="AAA+ ATPase" evidence="2">
    <location>
        <begin position="223"/>
        <end position="407"/>
    </location>
</feature>
<name>A0AAJ1BBR8_9ACTO</name>
<comment type="caution">
    <text evidence="3">The sequence shown here is derived from an EMBL/GenBank/DDBJ whole genome shotgun (WGS) entry which is preliminary data.</text>
</comment>
<sequence length="517" mass="55643">MPQIGTCFALGMVGLSGHLIKVEAHHTQGLPAFALVGLPDASLRESRSRVEAAIASTGLRFEPTRLTVNLSPAELPKTGSGFDLPIALAVVASRCAGVQKRAAGMVFCGELGLDGRVYRVKGILPQVLAARRAGFKKVMVASEAVAEASLIEGIEIIGVSHLVEALHYLGMRKMKARVAQIRATTAPARPNLYPEAIPDDPPDLQEVRGAFLARKALEIAAAGGHHLSFIGVPGAGKTMLARCLPGILPSLDDEEALEVTSIHSLAGTFIPAQGLMRCPPFIAPHHSATLPALIGGGSGIAAPGAISLAHRGVLFLDEAPEFQSRSLDALRQPLETAKITVHRSRAVTSFPAAFQLVIAANPCPCGMWGQLGEECKCTPYQRVRYLAKLSGPLMDRIDLQCRVERPKIADLTTTEFPESSKTVRERVLVARQRAQRRWKEQGVALNARVPSRVLKHTLDTGTKERLDRLVGSGRISMRGADRICRVAWTVADLQGRDKPSREDFGLAYSLRNSQRPN</sequence>
<dbReference type="PANTHER" id="PTHR32039">
    <property type="entry name" value="MAGNESIUM-CHELATASE SUBUNIT CHLI"/>
    <property type="match status" value="1"/>
</dbReference>
<dbReference type="PANTHER" id="PTHR32039:SF7">
    <property type="entry name" value="COMPETENCE PROTEIN COMM"/>
    <property type="match status" value="1"/>
</dbReference>
<evidence type="ECO:0000313" key="3">
    <source>
        <dbReference type="EMBL" id="MCG4617968.1"/>
    </source>
</evidence>
<organism evidence="3 4">
    <name type="scientific">Varibaculum cambriense</name>
    <dbReference type="NCBI Taxonomy" id="184870"/>
    <lineage>
        <taxon>Bacteria</taxon>
        <taxon>Bacillati</taxon>
        <taxon>Actinomycetota</taxon>
        <taxon>Actinomycetes</taxon>
        <taxon>Actinomycetales</taxon>
        <taxon>Actinomycetaceae</taxon>
        <taxon>Varibaculum</taxon>
    </lineage>
</organism>
<dbReference type="Pfam" id="PF13541">
    <property type="entry name" value="ChlI"/>
    <property type="match status" value="1"/>
</dbReference>
<dbReference type="SUPFAM" id="SSF54211">
    <property type="entry name" value="Ribosomal protein S5 domain 2-like"/>
    <property type="match status" value="1"/>
</dbReference>
<dbReference type="Proteomes" id="UP001200537">
    <property type="component" value="Unassembled WGS sequence"/>
</dbReference>
<dbReference type="EMBL" id="JAKNHJ010000009">
    <property type="protein sequence ID" value="MCG4617968.1"/>
    <property type="molecule type" value="Genomic_DNA"/>
</dbReference>
<proteinExistence type="inferred from homology"/>
<dbReference type="Gene3D" id="3.40.50.300">
    <property type="entry name" value="P-loop containing nucleotide triphosphate hydrolases"/>
    <property type="match status" value="1"/>
</dbReference>
<dbReference type="RefSeq" id="WP_238128036.1">
    <property type="nucleotide sequence ID" value="NZ_JAKNHJ010000009.1"/>
</dbReference>
<dbReference type="GO" id="GO:0005524">
    <property type="term" value="F:ATP binding"/>
    <property type="evidence" value="ECO:0007669"/>
    <property type="project" value="InterPro"/>
</dbReference>
<reference evidence="3" key="1">
    <citation type="submission" date="2022-01" db="EMBL/GenBank/DDBJ databases">
        <title>Collection of gut derived symbiotic bacterial strains cultured from healthy donors.</title>
        <authorList>
            <person name="Lin H."/>
            <person name="Kohout C."/>
            <person name="Waligurski E."/>
            <person name="Pamer E.G."/>
        </authorList>
    </citation>
    <scope>NUCLEOTIDE SEQUENCE</scope>
    <source>
        <strain evidence="3">DFI.7.46</strain>
    </source>
</reference>
<dbReference type="SMART" id="SM00382">
    <property type="entry name" value="AAA"/>
    <property type="match status" value="1"/>
</dbReference>
<dbReference type="InterPro" id="IPR014721">
    <property type="entry name" value="Ribsml_uS5_D2-typ_fold_subgr"/>
</dbReference>
<dbReference type="NCBIfam" id="TIGR00368">
    <property type="entry name" value="YifB family Mg chelatase-like AAA ATPase"/>
    <property type="match status" value="1"/>
</dbReference>
<dbReference type="InterPro" id="IPR027417">
    <property type="entry name" value="P-loop_NTPase"/>
</dbReference>
<dbReference type="Pfam" id="PF13335">
    <property type="entry name" value="Mg_chelatase_C"/>
    <property type="match status" value="1"/>
</dbReference>
<dbReference type="Gene3D" id="3.30.230.10">
    <property type="match status" value="1"/>
</dbReference>
<protein>
    <submittedName>
        <fullName evidence="3">YifB family Mg chelatase-like AAA ATPase</fullName>
    </submittedName>
</protein>